<protein>
    <submittedName>
        <fullName evidence="1">Uncharacterized protein</fullName>
    </submittedName>
</protein>
<name>A0A9D4M6D5_DREPO</name>
<comment type="caution">
    <text evidence="1">The sequence shown here is derived from an EMBL/GenBank/DDBJ whole genome shotgun (WGS) entry which is preliminary data.</text>
</comment>
<organism evidence="1 2">
    <name type="scientific">Dreissena polymorpha</name>
    <name type="common">Zebra mussel</name>
    <name type="synonym">Mytilus polymorpha</name>
    <dbReference type="NCBI Taxonomy" id="45954"/>
    <lineage>
        <taxon>Eukaryota</taxon>
        <taxon>Metazoa</taxon>
        <taxon>Spiralia</taxon>
        <taxon>Lophotrochozoa</taxon>
        <taxon>Mollusca</taxon>
        <taxon>Bivalvia</taxon>
        <taxon>Autobranchia</taxon>
        <taxon>Heteroconchia</taxon>
        <taxon>Euheterodonta</taxon>
        <taxon>Imparidentia</taxon>
        <taxon>Neoheterodontei</taxon>
        <taxon>Myida</taxon>
        <taxon>Dreissenoidea</taxon>
        <taxon>Dreissenidae</taxon>
        <taxon>Dreissena</taxon>
    </lineage>
</organism>
<keyword evidence="2" id="KW-1185">Reference proteome</keyword>
<proteinExistence type="predicted"/>
<dbReference type="EMBL" id="JAIWYP010000002">
    <property type="protein sequence ID" value="KAH3870610.1"/>
    <property type="molecule type" value="Genomic_DNA"/>
</dbReference>
<sequence>MPKKGLFFNRNRNKFKTEYTPPSHQQEPNKPLIVHRYYTSSKAEKTFKKRVTWLGDERLSRTDLS</sequence>
<dbReference type="Proteomes" id="UP000828390">
    <property type="component" value="Unassembled WGS sequence"/>
</dbReference>
<accession>A0A9D4M6D5</accession>
<evidence type="ECO:0000313" key="1">
    <source>
        <dbReference type="EMBL" id="KAH3870610.1"/>
    </source>
</evidence>
<evidence type="ECO:0000313" key="2">
    <source>
        <dbReference type="Proteomes" id="UP000828390"/>
    </source>
</evidence>
<gene>
    <name evidence="1" type="ORF">DPMN_033798</name>
</gene>
<reference evidence="1" key="2">
    <citation type="submission" date="2020-11" db="EMBL/GenBank/DDBJ databases">
        <authorList>
            <person name="McCartney M.A."/>
            <person name="Auch B."/>
            <person name="Kono T."/>
            <person name="Mallez S."/>
            <person name="Becker A."/>
            <person name="Gohl D.M."/>
            <person name="Silverstein K.A.T."/>
            <person name="Koren S."/>
            <person name="Bechman K.B."/>
            <person name="Herman A."/>
            <person name="Abrahante J.E."/>
            <person name="Garbe J."/>
        </authorList>
    </citation>
    <scope>NUCLEOTIDE SEQUENCE</scope>
    <source>
        <strain evidence="1">Duluth1</strain>
        <tissue evidence="1">Whole animal</tissue>
    </source>
</reference>
<reference evidence="1" key="1">
    <citation type="journal article" date="2019" name="bioRxiv">
        <title>The Genome of the Zebra Mussel, Dreissena polymorpha: A Resource for Invasive Species Research.</title>
        <authorList>
            <person name="McCartney M.A."/>
            <person name="Auch B."/>
            <person name="Kono T."/>
            <person name="Mallez S."/>
            <person name="Zhang Y."/>
            <person name="Obille A."/>
            <person name="Becker A."/>
            <person name="Abrahante J.E."/>
            <person name="Garbe J."/>
            <person name="Badalamenti J.P."/>
            <person name="Herman A."/>
            <person name="Mangelson H."/>
            <person name="Liachko I."/>
            <person name="Sullivan S."/>
            <person name="Sone E.D."/>
            <person name="Koren S."/>
            <person name="Silverstein K.A.T."/>
            <person name="Beckman K.B."/>
            <person name="Gohl D.M."/>
        </authorList>
    </citation>
    <scope>NUCLEOTIDE SEQUENCE</scope>
    <source>
        <strain evidence="1">Duluth1</strain>
        <tissue evidence="1">Whole animal</tissue>
    </source>
</reference>
<dbReference type="AlphaFoldDB" id="A0A9D4M6D5"/>